<dbReference type="Proteomes" id="UP001229421">
    <property type="component" value="Unassembled WGS sequence"/>
</dbReference>
<comment type="caution">
    <text evidence="2">The sequence shown here is derived from an EMBL/GenBank/DDBJ whole genome shotgun (WGS) entry which is preliminary data.</text>
</comment>
<proteinExistence type="predicted"/>
<dbReference type="PANTHER" id="PTHR33640:SF3">
    <property type="entry name" value="DUF4408 DOMAIN-CONTAINING PROTEIN"/>
    <property type="match status" value="1"/>
</dbReference>
<feature type="transmembrane region" description="Helical" evidence="1">
    <location>
        <begin position="12"/>
        <end position="31"/>
    </location>
</feature>
<dbReference type="PANTHER" id="PTHR33640">
    <property type="entry name" value="TRANSMEMBRANE PROTEIN"/>
    <property type="match status" value="1"/>
</dbReference>
<sequence>MLQYHQFQKLAKLFRLIELLSSMLLFSWISSRLPLVIRMLIDYFHHLVSIIINPLFIFLIGNVIIVTLVLKSSQVNETRSNVDDCGSDLYNTIANNVANNVTNNIVVNNVTQHEEIVYHDKGIVCEVMKHDEIEGDEAMNYMCLRNSVSDSDRKVYNRSKSENLMKKTCLGHDKVVGKLKRSETEIRRREVEFSDVVVDELSNEEFQKRIEGFIAKQIRFHHLEKLAIVAHS</sequence>
<evidence type="ECO:0008006" key="4">
    <source>
        <dbReference type="Google" id="ProtNLM"/>
    </source>
</evidence>
<dbReference type="EMBL" id="JAUHHV010000006">
    <property type="protein sequence ID" value="KAK1422144.1"/>
    <property type="molecule type" value="Genomic_DNA"/>
</dbReference>
<protein>
    <recommendedName>
        <fullName evidence="4">DUF4408 domain-containing protein</fullName>
    </recommendedName>
</protein>
<accession>A0AAD8KFP9</accession>
<evidence type="ECO:0000256" key="1">
    <source>
        <dbReference type="SAM" id="Phobius"/>
    </source>
</evidence>
<keyword evidence="1" id="KW-0812">Transmembrane</keyword>
<reference evidence="2" key="1">
    <citation type="journal article" date="2023" name="bioRxiv">
        <title>Improved chromosome-level genome assembly for marigold (Tagetes erecta).</title>
        <authorList>
            <person name="Jiang F."/>
            <person name="Yuan L."/>
            <person name="Wang S."/>
            <person name="Wang H."/>
            <person name="Xu D."/>
            <person name="Wang A."/>
            <person name="Fan W."/>
        </authorList>
    </citation>
    <scope>NUCLEOTIDE SEQUENCE</scope>
    <source>
        <strain evidence="2">WSJ</strain>
        <tissue evidence="2">Leaf</tissue>
    </source>
</reference>
<keyword evidence="3" id="KW-1185">Reference proteome</keyword>
<dbReference type="AlphaFoldDB" id="A0AAD8KFP9"/>
<organism evidence="2 3">
    <name type="scientific">Tagetes erecta</name>
    <name type="common">African marigold</name>
    <dbReference type="NCBI Taxonomy" id="13708"/>
    <lineage>
        <taxon>Eukaryota</taxon>
        <taxon>Viridiplantae</taxon>
        <taxon>Streptophyta</taxon>
        <taxon>Embryophyta</taxon>
        <taxon>Tracheophyta</taxon>
        <taxon>Spermatophyta</taxon>
        <taxon>Magnoliopsida</taxon>
        <taxon>eudicotyledons</taxon>
        <taxon>Gunneridae</taxon>
        <taxon>Pentapetalae</taxon>
        <taxon>asterids</taxon>
        <taxon>campanulids</taxon>
        <taxon>Asterales</taxon>
        <taxon>Asteraceae</taxon>
        <taxon>Asteroideae</taxon>
        <taxon>Heliantheae alliance</taxon>
        <taxon>Tageteae</taxon>
        <taxon>Tagetes</taxon>
    </lineage>
</organism>
<evidence type="ECO:0000313" key="3">
    <source>
        <dbReference type="Proteomes" id="UP001229421"/>
    </source>
</evidence>
<gene>
    <name evidence="2" type="ORF">QVD17_25059</name>
</gene>
<keyword evidence="1" id="KW-0472">Membrane</keyword>
<feature type="transmembrane region" description="Helical" evidence="1">
    <location>
        <begin position="43"/>
        <end position="70"/>
    </location>
</feature>
<evidence type="ECO:0000313" key="2">
    <source>
        <dbReference type="EMBL" id="KAK1422144.1"/>
    </source>
</evidence>
<name>A0AAD8KFP9_TARER</name>
<keyword evidence="1" id="KW-1133">Transmembrane helix</keyword>